<evidence type="ECO:0000256" key="1">
    <source>
        <dbReference type="ARBA" id="ARBA00010873"/>
    </source>
</evidence>
<evidence type="ECO:0000313" key="5">
    <source>
        <dbReference type="Proteomes" id="UP000490980"/>
    </source>
</evidence>
<gene>
    <name evidence="4" type="ORF">HBF25_10910</name>
</gene>
<evidence type="ECO:0000259" key="3">
    <source>
        <dbReference type="Pfam" id="PF03389"/>
    </source>
</evidence>
<keyword evidence="2" id="KW-0184">Conjugation</keyword>
<reference evidence="4 5" key="1">
    <citation type="submission" date="2020-03" db="EMBL/GenBank/DDBJ databases">
        <authorList>
            <person name="Lai Q."/>
        </authorList>
    </citation>
    <scope>NUCLEOTIDE SEQUENCE [LARGE SCALE GENOMIC DNA]</scope>
    <source>
        <strain evidence="4 5">CCUG 25036</strain>
    </source>
</reference>
<comment type="similarity">
    <text evidence="1">Belongs to the MobA/MobL family.</text>
</comment>
<accession>A0A7X5UAR1</accession>
<name>A0A7X5UAR1_9GAMM</name>
<dbReference type="Gene3D" id="3.30.930.30">
    <property type="match status" value="1"/>
</dbReference>
<dbReference type="Proteomes" id="UP000490980">
    <property type="component" value="Unassembled WGS sequence"/>
</dbReference>
<dbReference type="Pfam" id="PF03389">
    <property type="entry name" value="MobA_MobL"/>
    <property type="match status" value="1"/>
</dbReference>
<protein>
    <submittedName>
        <fullName evidence="4">MobA/MobL family protein</fullName>
    </submittedName>
</protein>
<evidence type="ECO:0000256" key="2">
    <source>
        <dbReference type="ARBA" id="ARBA00022971"/>
    </source>
</evidence>
<organism evidence="4 5">
    <name type="scientific">Luteibacter anthropi</name>
    <dbReference type="NCBI Taxonomy" id="564369"/>
    <lineage>
        <taxon>Bacteria</taxon>
        <taxon>Pseudomonadati</taxon>
        <taxon>Pseudomonadota</taxon>
        <taxon>Gammaproteobacteria</taxon>
        <taxon>Lysobacterales</taxon>
        <taxon>Rhodanobacteraceae</taxon>
        <taxon>Luteibacter</taxon>
    </lineage>
</organism>
<sequence>MPKRSGWMVRRGGLHWVGRRCIVLVMDDRSSPALRRLHQEDDMSLHARPHLETHRRSSGHSAVAGVAYRLGLRLLDRRTGVWHDYRRRKLGEEIVRALTIAPEGAPEWATDPEELWNRVEAAEKRQDSQVARDYRIPIPLGLTDHQAGDMAEEMARFICRQLHTAVSLGLHRDSHIDALGAEKTAEKIGFHAHLYFPTRRLEEIASEDGTSGWAPGAKLVLLSNKNTAGAFVEQLNEKWADLARDQRQSNSQSMCWRRSSRNWTVDCGPNCAMSLPFGLAEAEPRPCRCSVSASKLTLRACKLAVTWYRKIGFGHHGGGNTKECYARWHHRDRLGY</sequence>
<proteinExistence type="inferred from homology"/>
<dbReference type="InterPro" id="IPR005053">
    <property type="entry name" value="MobA_MobL"/>
</dbReference>
<comment type="caution">
    <text evidence="4">The sequence shown here is derived from an EMBL/GenBank/DDBJ whole genome shotgun (WGS) entry which is preliminary data.</text>
</comment>
<feature type="domain" description="MobA/MobL protein" evidence="3">
    <location>
        <begin position="61"/>
        <end position="245"/>
    </location>
</feature>
<keyword evidence="5" id="KW-1185">Reference proteome</keyword>
<dbReference type="EMBL" id="JAARLZ010000005">
    <property type="protein sequence ID" value="NII06897.1"/>
    <property type="molecule type" value="Genomic_DNA"/>
</dbReference>
<evidence type="ECO:0000313" key="4">
    <source>
        <dbReference type="EMBL" id="NII06897.1"/>
    </source>
</evidence>
<dbReference type="RefSeq" id="WP_166948287.1">
    <property type="nucleotide sequence ID" value="NZ_JAARLZ010000005.1"/>
</dbReference>
<dbReference type="AlphaFoldDB" id="A0A7X5UAR1"/>